<dbReference type="OrthoDB" id="5241722at2759"/>
<dbReference type="GO" id="GO:0005783">
    <property type="term" value="C:endoplasmic reticulum"/>
    <property type="evidence" value="ECO:0007669"/>
    <property type="project" value="TreeGrafter"/>
</dbReference>
<dbReference type="Proteomes" id="UP000785200">
    <property type="component" value="Unassembled WGS sequence"/>
</dbReference>
<feature type="compositionally biased region" description="Polar residues" evidence="1">
    <location>
        <begin position="28"/>
        <end position="54"/>
    </location>
</feature>
<feature type="compositionally biased region" description="Polar residues" evidence="1">
    <location>
        <begin position="375"/>
        <end position="398"/>
    </location>
</feature>
<reference evidence="3" key="1">
    <citation type="submission" date="2019-07" db="EMBL/GenBank/DDBJ databases">
        <title>Hyphodiscus hymeniophilus genome sequencing and assembly.</title>
        <authorList>
            <person name="Kramer G."/>
            <person name="Nodwell J."/>
        </authorList>
    </citation>
    <scope>NUCLEOTIDE SEQUENCE</scope>
    <source>
        <strain evidence="3">ATCC 34498</strain>
    </source>
</reference>
<comment type="caution">
    <text evidence="3">The sequence shown here is derived from an EMBL/GenBank/DDBJ whole genome shotgun (WGS) entry which is preliminary data.</text>
</comment>
<keyword evidence="2" id="KW-1133">Transmembrane helix</keyword>
<feature type="compositionally biased region" description="Low complexity" evidence="1">
    <location>
        <begin position="76"/>
        <end position="89"/>
    </location>
</feature>
<protein>
    <submittedName>
        <fullName evidence="3">Uncharacterized protein</fullName>
    </submittedName>
</protein>
<accession>A0A9P6VGT9</accession>
<feature type="region of interest" description="Disordered" evidence="1">
    <location>
        <begin position="27"/>
        <end position="89"/>
    </location>
</feature>
<feature type="region of interest" description="Disordered" evidence="1">
    <location>
        <begin position="519"/>
        <end position="596"/>
    </location>
</feature>
<feature type="region of interest" description="Disordered" evidence="1">
    <location>
        <begin position="374"/>
        <end position="407"/>
    </location>
</feature>
<proteinExistence type="predicted"/>
<evidence type="ECO:0000256" key="2">
    <source>
        <dbReference type="SAM" id="Phobius"/>
    </source>
</evidence>
<gene>
    <name evidence="3" type="ORF">D0Z07_6629</name>
</gene>
<keyword evidence="2" id="KW-0472">Membrane</keyword>
<organism evidence="3 4">
    <name type="scientific">Hyphodiscus hymeniophilus</name>
    <dbReference type="NCBI Taxonomy" id="353542"/>
    <lineage>
        <taxon>Eukaryota</taxon>
        <taxon>Fungi</taxon>
        <taxon>Dikarya</taxon>
        <taxon>Ascomycota</taxon>
        <taxon>Pezizomycotina</taxon>
        <taxon>Leotiomycetes</taxon>
        <taxon>Helotiales</taxon>
        <taxon>Hyphodiscaceae</taxon>
        <taxon>Hyphodiscus</taxon>
    </lineage>
</organism>
<dbReference type="PANTHER" id="PTHR47372">
    <property type="entry name" value="DAUER UP-REGULATED-RELATED"/>
    <property type="match status" value="1"/>
</dbReference>
<dbReference type="GO" id="GO:0005886">
    <property type="term" value="C:plasma membrane"/>
    <property type="evidence" value="ECO:0007669"/>
    <property type="project" value="TreeGrafter"/>
</dbReference>
<dbReference type="AlphaFoldDB" id="A0A9P6VGT9"/>
<feature type="compositionally biased region" description="Polar residues" evidence="1">
    <location>
        <begin position="566"/>
        <end position="590"/>
    </location>
</feature>
<feature type="compositionally biased region" description="Basic and acidic residues" evidence="1">
    <location>
        <begin position="447"/>
        <end position="458"/>
    </location>
</feature>
<dbReference type="GO" id="GO:0005635">
    <property type="term" value="C:nuclear envelope"/>
    <property type="evidence" value="ECO:0007669"/>
    <property type="project" value="TreeGrafter"/>
</dbReference>
<feature type="transmembrane region" description="Helical" evidence="2">
    <location>
        <begin position="244"/>
        <end position="266"/>
    </location>
</feature>
<dbReference type="EMBL" id="VNKQ01000012">
    <property type="protein sequence ID" value="KAG0647756.1"/>
    <property type="molecule type" value="Genomic_DNA"/>
</dbReference>
<evidence type="ECO:0000313" key="3">
    <source>
        <dbReference type="EMBL" id="KAG0647756.1"/>
    </source>
</evidence>
<feature type="region of interest" description="Disordered" evidence="1">
    <location>
        <begin position="274"/>
        <end position="293"/>
    </location>
</feature>
<keyword evidence="2" id="KW-0812">Transmembrane</keyword>
<dbReference type="PANTHER" id="PTHR47372:SF11">
    <property type="entry name" value="RE19971P"/>
    <property type="match status" value="1"/>
</dbReference>
<feature type="region of interest" description="Disordered" evidence="1">
    <location>
        <begin position="430"/>
        <end position="484"/>
    </location>
</feature>
<sequence>MASDSSLGEVLCLLNLFCESSMEIPHTFMSSSSQPAPSETVSSRSQVQDQSALITNPPELRLRNAAPEPQNADTCQQAEQSASQAIQQASQQASQSIQQASQQASQAAQQASQQLTQSAAQASRSASQAIQQAQQSAQRSVSSAMSALSSVQSSASSAISVANDQKQTAQISASAAQSLASHVVAAATGSAAAAGSSFLAAAAKATQGAQASVSAFGAAASSQVAQASLQVSSSQTQAVTATQAALAIVGSIIASTLITILLYFLIIRHKKRAKRRLRSERSPGPEYSSDPKFSVSDQVDTTIVASQSNTSPPTGPISNEFLPKPTTHQEINHGTSAAIKTSTIPWNPATPPQAPKLASWLKLQEGVSPFGPISLPTNANASSPLGGQLKSPHQTTDKAPSLRFQSKLPLRSPTVPVVIESNPHVSVVNIPPKRNPTIRKAVQPESPRSDKNGYRESKASVWTDDVPYNDPSPALQSPPRARNEPVTVTAGYTMRLPSPRNPRSTAEWLAERALNRDSLNTVASQRPSYGLPLPRNPRASKGTPSKLGQLQRAESMEGEIGEVEHSNQFLDPNRGSTISRLGSGSSNASNRVGKAM</sequence>
<evidence type="ECO:0000313" key="4">
    <source>
        <dbReference type="Proteomes" id="UP000785200"/>
    </source>
</evidence>
<evidence type="ECO:0000256" key="1">
    <source>
        <dbReference type="SAM" id="MobiDB-lite"/>
    </source>
</evidence>
<keyword evidence="4" id="KW-1185">Reference proteome</keyword>
<name>A0A9P6VGT9_9HELO</name>